<dbReference type="RefSeq" id="WP_228476702.1">
    <property type="nucleotide sequence ID" value="NZ_CEEC01000094.1"/>
</dbReference>
<feature type="region of interest" description="Disordered" evidence="1">
    <location>
        <begin position="100"/>
        <end position="130"/>
    </location>
</feature>
<organism evidence="2 3">
    <name type="scientific">Streptococcus suis</name>
    <dbReference type="NCBI Taxonomy" id="1307"/>
    <lineage>
        <taxon>Bacteria</taxon>
        <taxon>Bacillati</taxon>
        <taxon>Bacillota</taxon>
        <taxon>Bacilli</taxon>
        <taxon>Lactobacillales</taxon>
        <taxon>Streptococcaceae</taxon>
        <taxon>Streptococcus</taxon>
    </lineage>
</organism>
<dbReference type="PANTHER" id="PTHR47197:SF3">
    <property type="entry name" value="DIHYDRO-HEME D1 DEHYDROGENASE"/>
    <property type="match status" value="1"/>
</dbReference>
<comment type="caution">
    <text evidence="2">The sequence shown here is derived from an EMBL/GenBank/DDBJ whole genome shotgun (WGS) entry which is preliminary data.</text>
</comment>
<evidence type="ECO:0000313" key="2">
    <source>
        <dbReference type="EMBL" id="CYX22542.1"/>
    </source>
</evidence>
<proteinExistence type="predicted"/>
<dbReference type="NCBIfam" id="TIGR02276">
    <property type="entry name" value="beta_rpt_yvtn"/>
    <property type="match status" value="1"/>
</dbReference>
<feature type="compositionally biased region" description="Low complexity" evidence="1">
    <location>
        <begin position="29"/>
        <end position="40"/>
    </location>
</feature>
<sequence length="214" mass="22919">MSSVSLLLAACGQEDSTSSQNSSQQEIVSTSQESSKGQSSSKEEKKEQTEAYYTSDTGSVTKVDAQTHEVVDTIAIDGSAHNVQISPDEKVIGVTIVPSEGHAEDSSDSNESMEMEHDEDSDTSMSNESDDEKGIAAFYDTETGEKLAEVEVGSHPAHIVFTNDGNYAAVSNNGENTVSVIDVSTYEVVETIPTGEGPHGFRIAEDGIIKYNYY</sequence>
<gene>
    <name evidence="2" type="ORF">ERS132525_00109</name>
</gene>
<evidence type="ECO:0000313" key="3">
    <source>
        <dbReference type="Proteomes" id="UP000071601"/>
    </source>
</evidence>
<dbReference type="SUPFAM" id="SSF51004">
    <property type="entry name" value="C-terminal (heme d1) domain of cytochrome cd1-nitrite reductase"/>
    <property type="match status" value="1"/>
</dbReference>
<dbReference type="InterPro" id="IPR011964">
    <property type="entry name" value="YVTN_b-propeller_repeat"/>
</dbReference>
<dbReference type="InterPro" id="IPR011048">
    <property type="entry name" value="Haem_d1_sf"/>
</dbReference>
<feature type="compositionally biased region" description="Acidic residues" evidence="1">
    <location>
        <begin position="106"/>
        <end position="122"/>
    </location>
</feature>
<dbReference type="EMBL" id="FILR01000001">
    <property type="protein sequence ID" value="CYX22542.1"/>
    <property type="molecule type" value="Genomic_DNA"/>
</dbReference>
<feature type="region of interest" description="Disordered" evidence="1">
    <location>
        <begin position="1"/>
        <end position="60"/>
    </location>
</feature>
<dbReference type="Gene3D" id="2.130.10.10">
    <property type="entry name" value="YVTN repeat-like/Quinoprotein amine dehydrogenase"/>
    <property type="match status" value="2"/>
</dbReference>
<feature type="compositionally biased region" description="Polar residues" evidence="1">
    <location>
        <begin position="14"/>
        <end position="28"/>
    </location>
</feature>
<dbReference type="InterPro" id="IPR015943">
    <property type="entry name" value="WD40/YVTN_repeat-like_dom_sf"/>
</dbReference>
<name>A0AB33U5J6_STRSU</name>
<dbReference type="PANTHER" id="PTHR47197">
    <property type="entry name" value="PROTEIN NIRF"/>
    <property type="match status" value="1"/>
</dbReference>
<protein>
    <submittedName>
        <fullName evidence="2">40-residue YVTN family beta-propeller repeat-containing protein</fullName>
    </submittedName>
</protein>
<dbReference type="Proteomes" id="UP000071601">
    <property type="component" value="Unassembled WGS sequence"/>
</dbReference>
<dbReference type="AlphaFoldDB" id="A0AB33U5J6"/>
<evidence type="ECO:0000256" key="1">
    <source>
        <dbReference type="SAM" id="MobiDB-lite"/>
    </source>
</evidence>
<dbReference type="InterPro" id="IPR051200">
    <property type="entry name" value="Host-pathogen_enzymatic-act"/>
</dbReference>
<feature type="compositionally biased region" description="Polar residues" evidence="1">
    <location>
        <begin position="51"/>
        <end position="60"/>
    </location>
</feature>
<reference evidence="2 3" key="1">
    <citation type="submission" date="2016-02" db="EMBL/GenBank/DDBJ databases">
        <authorList>
            <consortium name="Pathogen Informatics"/>
        </authorList>
    </citation>
    <scope>NUCLEOTIDE SEQUENCE [LARGE SCALE GENOMIC DNA]</scope>
    <source>
        <strain evidence="2 3">SS985</strain>
    </source>
</reference>
<accession>A0AB33U5J6</accession>